<protein>
    <submittedName>
        <fullName evidence="1">Uncharacterized protein</fullName>
    </submittedName>
</protein>
<dbReference type="Pfam" id="PF14087">
    <property type="entry name" value="DUF4267"/>
    <property type="match status" value="1"/>
</dbReference>
<evidence type="ECO:0000313" key="2">
    <source>
        <dbReference type="Proteomes" id="UP000760494"/>
    </source>
</evidence>
<comment type="caution">
    <text evidence="1">The sequence shown here is derived from an EMBL/GenBank/DDBJ whole genome shotgun (WGS) entry which is preliminary data.</text>
</comment>
<organism evidence="1 2">
    <name type="scientific">Fusarium fujikuroi</name>
    <name type="common">Bakanae and foot rot disease fungus</name>
    <name type="synonym">Gibberella fujikuroi</name>
    <dbReference type="NCBI Taxonomy" id="5127"/>
    <lineage>
        <taxon>Eukaryota</taxon>
        <taxon>Fungi</taxon>
        <taxon>Dikarya</taxon>
        <taxon>Ascomycota</taxon>
        <taxon>Pezizomycotina</taxon>
        <taxon>Sordariomycetes</taxon>
        <taxon>Hypocreomycetidae</taxon>
        <taxon>Hypocreales</taxon>
        <taxon>Nectriaceae</taxon>
        <taxon>Fusarium</taxon>
        <taxon>Fusarium fujikuroi species complex</taxon>
    </lineage>
</organism>
<reference evidence="1" key="1">
    <citation type="submission" date="2019-05" db="EMBL/GenBank/DDBJ databases">
        <authorList>
            <person name="Piombo E."/>
        </authorList>
    </citation>
    <scope>NUCLEOTIDE SEQUENCE</scope>
    <source>
        <strain evidence="1">C2S</strain>
    </source>
</reference>
<dbReference type="InterPro" id="IPR025363">
    <property type="entry name" value="DUF4267"/>
</dbReference>
<evidence type="ECO:0000313" key="1">
    <source>
        <dbReference type="EMBL" id="VTT81384.1"/>
    </source>
</evidence>
<name>A0A9Q9UGK6_FUSFU</name>
<sequence length="145" mass="15603">MTTFSSIPPYILGGACVSRGVMALLSPRKEYGHVGLLLEPSKTNTEGGSVSPLMYFKGLREISYGLTLMALQYQGNESAVTTFSAILSTVRLGDGLVVWMNGGDELRYKAAGHWITGLGHILIPKIMKAEISQNTAQLLALLDTN</sequence>
<gene>
    <name evidence="1" type="ORF">C2S_2719</name>
</gene>
<dbReference type="EMBL" id="CABFJX010000407">
    <property type="protein sequence ID" value="VTT81384.1"/>
    <property type="molecule type" value="Genomic_DNA"/>
</dbReference>
<accession>A0A9Q9UGK6</accession>
<dbReference type="AlphaFoldDB" id="A0A9Q9UGK6"/>
<proteinExistence type="predicted"/>
<dbReference type="Proteomes" id="UP000760494">
    <property type="component" value="Unassembled WGS sequence"/>
</dbReference>